<dbReference type="GO" id="GO:0009055">
    <property type="term" value="F:electron transfer activity"/>
    <property type="evidence" value="ECO:0007669"/>
    <property type="project" value="InterPro"/>
</dbReference>
<evidence type="ECO:0000256" key="1">
    <source>
        <dbReference type="ARBA" id="ARBA00001970"/>
    </source>
</evidence>
<name>A0A1N7QR08_9RHOB</name>
<protein>
    <submittedName>
        <fullName evidence="15">Cytochrome b561</fullName>
    </submittedName>
</protein>
<reference evidence="15 16" key="1">
    <citation type="submission" date="2017-01" db="EMBL/GenBank/DDBJ databases">
        <authorList>
            <person name="Mah S.A."/>
            <person name="Swanson W.J."/>
            <person name="Moy G.W."/>
            <person name="Vacquier V.D."/>
        </authorList>
    </citation>
    <scope>NUCLEOTIDE SEQUENCE [LARGE SCALE GENOMIC DNA]</scope>
    <source>
        <strain evidence="15 16">DSM 26375</strain>
    </source>
</reference>
<feature type="transmembrane region" description="Helical" evidence="13">
    <location>
        <begin position="54"/>
        <end position="74"/>
    </location>
</feature>
<keyword evidence="11 13" id="KW-0472">Membrane</keyword>
<evidence type="ECO:0000256" key="9">
    <source>
        <dbReference type="ARBA" id="ARBA00022989"/>
    </source>
</evidence>
<comment type="similarity">
    <text evidence="12">Belongs to the cytochrome b561 family.</text>
</comment>
<dbReference type="InterPro" id="IPR016174">
    <property type="entry name" value="Di-haem_cyt_TM"/>
</dbReference>
<dbReference type="InterPro" id="IPR011577">
    <property type="entry name" value="Cyt_b561_bac/Ni-Hgenase"/>
</dbReference>
<evidence type="ECO:0000313" key="15">
    <source>
        <dbReference type="EMBL" id="SIT25238.1"/>
    </source>
</evidence>
<evidence type="ECO:0000256" key="8">
    <source>
        <dbReference type="ARBA" id="ARBA00022982"/>
    </source>
</evidence>
<dbReference type="SUPFAM" id="SSF81342">
    <property type="entry name" value="Transmembrane di-heme cytochromes"/>
    <property type="match status" value="1"/>
</dbReference>
<keyword evidence="3" id="KW-0813">Transport</keyword>
<dbReference type="OrthoDB" id="8156287at2"/>
<gene>
    <name evidence="15" type="ORF">SAMN05421774_1213</name>
</gene>
<feature type="domain" description="Cytochrome b561 bacterial/Ni-hydrogenase" evidence="14">
    <location>
        <begin position="10"/>
        <end position="160"/>
    </location>
</feature>
<dbReference type="Proteomes" id="UP000186141">
    <property type="component" value="Unassembled WGS sequence"/>
</dbReference>
<evidence type="ECO:0000259" key="14">
    <source>
        <dbReference type="Pfam" id="PF01292"/>
    </source>
</evidence>
<dbReference type="EMBL" id="FTOT01000021">
    <property type="protein sequence ID" value="SIT25238.1"/>
    <property type="molecule type" value="Genomic_DNA"/>
</dbReference>
<dbReference type="GO" id="GO:0046872">
    <property type="term" value="F:metal ion binding"/>
    <property type="evidence" value="ECO:0007669"/>
    <property type="project" value="UniProtKB-KW"/>
</dbReference>
<keyword evidence="4" id="KW-1003">Cell membrane</keyword>
<keyword evidence="10" id="KW-0408">Iron</keyword>
<organism evidence="15 16">
    <name type="scientific">Gemmobacter megaterium</name>
    <dbReference type="NCBI Taxonomy" id="1086013"/>
    <lineage>
        <taxon>Bacteria</taxon>
        <taxon>Pseudomonadati</taxon>
        <taxon>Pseudomonadota</taxon>
        <taxon>Alphaproteobacteria</taxon>
        <taxon>Rhodobacterales</taxon>
        <taxon>Paracoccaceae</taxon>
        <taxon>Gemmobacter</taxon>
    </lineage>
</organism>
<evidence type="ECO:0000256" key="10">
    <source>
        <dbReference type="ARBA" id="ARBA00023004"/>
    </source>
</evidence>
<keyword evidence="5" id="KW-0349">Heme</keyword>
<dbReference type="AlphaFoldDB" id="A0A1N7QR08"/>
<evidence type="ECO:0000313" key="16">
    <source>
        <dbReference type="Proteomes" id="UP000186141"/>
    </source>
</evidence>
<evidence type="ECO:0000256" key="2">
    <source>
        <dbReference type="ARBA" id="ARBA00004651"/>
    </source>
</evidence>
<evidence type="ECO:0000256" key="6">
    <source>
        <dbReference type="ARBA" id="ARBA00022692"/>
    </source>
</evidence>
<evidence type="ECO:0000256" key="7">
    <source>
        <dbReference type="ARBA" id="ARBA00022723"/>
    </source>
</evidence>
<dbReference type="RefSeq" id="WP_076534559.1">
    <property type="nucleotide sequence ID" value="NZ_BMEH01000020.1"/>
</dbReference>
<comment type="subcellular location">
    <subcellularLocation>
        <location evidence="2">Cell membrane</location>
        <topology evidence="2">Multi-pass membrane protein</topology>
    </subcellularLocation>
</comment>
<dbReference type="GO" id="GO:0005886">
    <property type="term" value="C:plasma membrane"/>
    <property type="evidence" value="ECO:0007669"/>
    <property type="project" value="UniProtKB-SubCell"/>
</dbReference>
<feature type="transmembrane region" description="Helical" evidence="13">
    <location>
        <begin position="12"/>
        <end position="31"/>
    </location>
</feature>
<keyword evidence="7" id="KW-0479">Metal-binding</keyword>
<evidence type="ECO:0000256" key="4">
    <source>
        <dbReference type="ARBA" id="ARBA00022475"/>
    </source>
</evidence>
<dbReference type="PANTHER" id="PTHR30529:SF1">
    <property type="entry name" value="CYTOCHROME B561 HOMOLOG 2"/>
    <property type="match status" value="1"/>
</dbReference>
<keyword evidence="8" id="KW-0249">Electron transport</keyword>
<evidence type="ECO:0000256" key="11">
    <source>
        <dbReference type="ARBA" id="ARBA00023136"/>
    </source>
</evidence>
<keyword evidence="16" id="KW-1185">Reference proteome</keyword>
<dbReference type="PANTHER" id="PTHR30529">
    <property type="entry name" value="CYTOCHROME B561"/>
    <property type="match status" value="1"/>
</dbReference>
<evidence type="ECO:0000256" key="13">
    <source>
        <dbReference type="SAM" id="Phobius"/>
    </source>
</evidence>
<dbReference type="STRING" id="1086013.SAMN05421774_1213"/>
<feature type="transmembrane region" description="Helical" evidence="13">
    <location>
        <begin position="129"/>
        <end position="152"/>
    </location>
</feature>
<evidence type="ECO:0000256" key="5">
    <source>
        <dbReference type="ARBA" id="ARBA00022617"/>
    </source>
</evidence>
<feature type="transmembrane region" description="Helical" evidence="13">
    <location>
        <begin position="95"/>
        <end position="117"/>
    </location>
</feature>
<sequence length="165" mass="17718">MPATNAPTGYSRLQIGLHWLAFALIAQQYLFKDSMSAAWDRVTDGLEAGFDPLVLTHVAGGALVMIFALWRLVLRARRGVPPPIEASKVQGVLAKLAHVGLYALMILMPVSGSVAWFGGVEAAAQGHNVMKIILLALVALHVAGALYHQFVLHDGTLARMRKAQG</sequence>
<dbReference type="Pfam" id="PF01292">
    <property type="entry name" value="Ni_hydr_CYTB"/>
    <property type="match status" value="1"/>
</dbReference>
<keyword evidence="6 13" id="KW-0812">Transmembrane</keyword>
<comment type="cofactor">
    <cofactor evidence="1">
        <name>heme b</name>
        <dbReference type="ChEBI" id="CHEBI:60344"/>
    </cofactor>
</comment>
<dbReference type="GO" id="GO:0020037">
    <property type="term" value="F:heme binding"/>
    <property type="evidence" value="ECO:0007669"/>
    <property type="project" value="TreeGrafter"/>
</dbReference>
<evidence type="ECO:0000256" key="12">
    <source>
        <dbReference type="ARBA" id="ARBA00037975"/>
    </source>
</evidence>
<dbReference type="InterPro" id="IPR052168">
    <property type="entry name" value="Cytochrome_b561_oxidase"/>
</dbReference>
<dbReference type="GO" id="GO:0022904">
    <property type="term" value="P:respiratory electron transport chain"/>
    <property type="evidence" value="ECO:0007669"/>
    <property type="project" value="InterPro"/>
</dbReference>
<accession>A0A1N7QR08</accession>
<evidence type="ECO:0000256" key="3">
    <source>
        <dbReference type="ARBA" id="ARBA00022448"/>
    </source>
</evidence>
<proteinExistence type="inferred from homology"/>
<keyword evidence="9 13" id="KW-1133">Transmembrane helix</keyword>